<dbReference type="InterPro" id="IPR025085">
    <property type="entry name" value="pPIWI_RE_X"/>
</dbReference>
<organism evidence="2">
    <name type="scientific">Streptomyces sp. SID7499</name>
    <dbReference type="NCBI Taxonomy" id="2706086"/>
    <lineage>
        <taxon>Bacteria</taxon>
        <taxon>Bacillati</taxon>
        <taxon>Actinomycetota</taxon>
        <taxon>Actinomycetes</taxon>
        <taxon>Kitasatosporales</taxon>
        <taxon>Streptomycetaceae</taxon>
        <taxon>Streptomyces</taxon>
    </lineage>
</organism>
<dbReference type="AlphaFoldDB" id="A0A6G3XK27"/>
<name>A0A6G3XK27_9ACTN</name>
<comment type="caution">
    <text evidence="2">The sequence shown here is derived from an EMBL/GenBank/DDBJ whole genome shotgun (WGS) entry which is preliminary data.</text>
</comment>
<protein>
    <submittedName>
        <fullName evidence="2">DUF3962 domain-containing protein</fullName>
    </submittedName>
</protein>
<gene>
    <name evidence="2" type="ORF">G3M58_68235</name>
</gene>
<evidence type="ECO:0000259" key="1">
    <source>
        <dbReference type="Pfam" id="PF13111"/>
    </source>
</evidence>
<feature type="non-terminal residue" evidence="2">
    <location>
        <position position="102"/>
    </location>
</feature>
<sequence>PLIGTWAARLSQQLDDDGPDLEERLLAAEADPNVPMRLPEWQTERIDLTETVTSAGGTAEPAPRLYGLLPEWVAFRLAARPFRTNGTTLHFRVESSGSGARL</sequence>
<proteinExistence type="predicted"/>
<dbReference type="EMBL" id="JAAGMN010007185">
    <property type="protein sequence ID" value="NEE18146.1"/>
    <property type="molecule type" value="Genomic_DNA"/>
</dbReference>
<accession>A0A6G3XK27</accession>
<evidence type="ECO:0000313" key="2">
    <source>
        <dbReference type="EMBL" id="NEE18146.1"/>
    </source>
</evidence>
<reference evidence="2" key="1">
    <citation type="submission" date="2020-01" db="EMBL/GenBank/DDBJ databases">
        <title>Insect and environment-associated Actinomycetes.</title>
        <authorList>
            <person name="Currrie C."/>
            <person name="Chevrette M."/>
            <person name="Carlson C."/>
            <person name="Stubbendieck R."/>
            <person name="Wendt-Pienkowski E."/>
        </authorList>
    </citation>
    <scope>NUCLEOTIDE SEQUENCE</scope>
    <source>
        <strain evidence="2">SID7499</strain>
    </source>
</reference>
<feature type="domain" description="pPIWI-RE module N-terminal" evidence="1">
    <location>
        <begin position="2"/>
        <end position="102"/>
    </location>
</feature>
<feature type="non-terminal residue" evidence="2">
    <location>
        <position position="1"/>
    </location>
</feature>
<dbReference type="Pfam" id="PF13111">
    <property type="entry name" value="pPIWI_RE_X"/>
    <property type="match status" value="1"/>
</dbReference>